<comment type="caution">
    <text evidence="2">The sequence shown here is derived from an EMBL/GenBank/DDBJ whole genome shotgun (WGS) entry which is preliminary data.</text>
</comment>
<feature type="region of interest" description="Disordered" evidence="1">
    <location>
        <begin position="134"/>
        <end position="153"/>
    </location>
</feature>
<feature type="compositionally biased region" description="Basic and acidic residues" evidence="1">
    <location>
        <begin position="134"/>
        <end position="146"/>
    </location>
</feature>
<evidence type="ECO:0000313" key="3">
    <source>
        <dbReference type="Proteomes" id="UP000237105"/>
    </source>
</evidence>
<organism evidence="2 3">
    <name type="scientific">Parasponia andersonii</name>
    <name type="common">Sponia andersonii</name>
    <dbReference type="NCBI Taxonomy" id="3476"/>
    <lineage>
        <taxon>Eukaryota</taxon>
        <taxon>Viridiplantae</taxon>
        <taxon>Streptophyta</taxon>
        <taxon>Embryophyta</taxon>
        <taxon>Tracheophyta</taxon>
        <taxon>Spermatophyta</taxon>
        <taxon>Magnoliopsida</taxon>
        <taxon>eudicotyledons</taxon>
        <taxon>Gunneridae</taxon>
        <taxon>Pentapetalae</taxon>
        <taxon>rosids</taxon>
        <taxon>fabids</taxon>
        <taxon>Rosales</taxon>
        <taxon>Cannabaceae</taxon>
        <taxon>Parasponia</taxon>
    </lineage>
</organism>
<proteinExistence type="predicted"/>
<sequence>MVEVYSDCSFVPLEYEHLPNFCTACKTIGHVASTSRHGKPTIVTSDREPKEHGCSRSRKRVYCPITKSPKTIEVPIKNAFSTLKKDLTGEPKNRKVKTRDVANDEDDIANVEFDITLPHNNAFSSQPGVVAHVEAHPNDPSAESKSDSLNTSNLSPLKVFASKDEGWHNVQLKKKKKVAHVQAQYSRPVTQASKSIS</sequence>
<evidence type="ECO:0000256" key="1">
    <source>
        <dbReference type="SAM" id="MobiDB-lite"/>
    </source>
</evidence>
<accession>A0A2P5DY00</accession>
<gene>
    <name evidence="2" type="ORF">PanWU01x14_021530</name>
</gene>
<protein>
    <submittedName>
        <fullName evidence="2">Zinc knuckle CX2CX4HX4C</fullName>
    </submittedName>
</protein>
<reference evidence="3" key="1">
    <citation type="submission" date="2016-06" db="EMBL/GenBank/DDBJ databases">
        <title>Parallel loss of symbiosis genes in relatives of nitrogen-fixing non-legume Parasponia.</title>
        <authorList>
            <person name="Van Velzen R."/>
            <person name="Holmer R."/>
            <person name="Bu F."/>
            <person name="Rutten L."/>
            <person name="Van Zeijl A."/>
            <person name="Liu W."/>
            <person name="Santuari L."/>
            <person name="Cao Q."/>
            <person name="Sharma T."/>
            <person name="Shen D."/>
            <person name="Roswanjaya Y."/>
            <person name="Wardhani T."/>
            <person name="Kalhor M.S."/>
            <person name="Jansen J."/>
            <person name="Van den Hoogen J."/>
            <person name="Gungor B."/>
            <person name="Hartog M."/>
            <person name="Hontelez J."/>
            <person name="Verver J."/>
            <person name="Yang W.-C."/>
            <person name="Schijlen E."/>
            <person name="Repin R."/>
            <person name="Schilthuizen M."/>
            <person name="Schranz E."/>
            <person name="Heidstra R."/>
            <person name="Miyata K."/>
            <person name="Fedorova E."/>
            <person name="Kohlen W."/>
            <person name="Bisseling T."/>
            <person name="Smit S."/>
            <person name="Geurts R."/>
        </authorList>
    </citation>
    <scope>NUCLEOTIDE SEQUENCE [LARGE SCALE GENOMIC DNA]</scope>
    <source>
        <strain evidence="3">cv. WU1-14</strain>
    </source>
</reference>
<name>A0A2P5DY00_PARAD</name>
<keyword evidence="3" id="KW-1185">Reference proteome</keyword>
<evidence type="ECO:0000313" key="2">
    <source>
        <dbReference type="EMBL" id="PON78171.1"/>
    </source>
</evidence>
<dbReference type="AlphaFoldDB" id="A0A2P5DY00"/>
<dbReference type="Proteomes" id="UP000237105">
    <property type="component" value="Unassembled WGS sequence"/>
</dbReference>
<dbReference type="EMBL" id="JXTB01000010">
    <property type="protein sequence ID" value="PON78171.1"/>
    <property type="molecule type" value="Genomic_DNA"/>
</dbReference>